<dbReference type="EMBL" id="BSPX01000029">
    <property type="protein sequence ID" value="GLT22704.1"/>
    <property type="molecule type" value="Genomic_DNA"/>
</dbReference>
<name>A0ABQ6FBR6_9RHOO</name>
<feature type="domain" description="Putative tail fiber protein gp53-like C-terminal" evidence="1">
    <location>
        <begin position="115"/>
        <end position="189"/>
    </location>
</feature>
<keyword evidence="3" id="KW-1185">Reference proteome</keyword>
<comment type="caution">
    <text evidence="2">The sequence shown here is derived from an EMBL/GenBank/DDBJ whole genome shotgun (WGS) entry which is preliminary data.</text>
</comment>
<reference evidence="3" key="1">
    <citation type="journal article" date="2019" name="Int. J. Syst. Evol. Microbiol.">
        <title>The Global Catalogue of Microorganisms (GCM) 10K type strain sequencing project: providing services to taxonomists for standard genome sequencing and annotation.</title>
        <authorList>
            <consortium name="The Broad Institute Genomics Platform"/>
            <consortium name="The Broad Institute Genome Sequencing Center for Infectious Disease"/>
            <person name="Wu L."/>
            <person name="Ma J."/>
        </authorList>
    </citation>
    <scope>NUCLEOTIDE SEQUENCE [LARGE SCALE GENOMIC DNA]</scope>
    <source>
        <strain evidence="3">NBRC 102407</strain>
    </source>
</reference>
<evidence type="ECO:0000313" key="3">
    <source>
        <dbReference type="Proteomes" id="UP001157167"/>
    </source>
</evidence>
<dbReference type="RefSeq" id="WP_284187990.1">
    <property type="nucleotide sequence ID" value="NZ_BSPX01000029.1"/>
</dbReference>
<sequence>MKRIDGAGHVGGRFVSEDVATSRPPTEITASWLNGLQEEVCNVIVGAGLVLNGGSETQLRDAIIAMIGSGAAGATNADTLDGYDSTQFWRNDAVVFNTADQGYYQFPPDASGRRIIHQWGPLAAVGGNQNITFGTPFPNALLSIVPSIDSDTDDATLFKAFVRNRTRLGFQLFTGGINMRGGTYFAVGW</sequence>
<dbReference type="Pfam" id="PF21882">
    <property type="entry name" value="Gp53-like_C"/>
    <property type="match status" value="1"/>
</dbReference>
<evidence type="ECO:0000313" key="2">
    <source>
        <dbReference type="EMBL" id="GLT22704.1"/>
    </source>
</evidence>
<dbReference type="Gene3D" id="2.60.40.3940">
    <property type="match status" value="1"/>
</dbReference>
<accession>A0ABQ6FBR6</accession>
<evidence type="ECO:0000259" key="1">
    <source>
        <dbReference type="Pfam" id="PF21882"/>
    </source>
</evidence>
<dbReference type="Proteomes" id="UP001157167">
    <property type="component" value="Unassembled WGS sequence"/>
</dbReference>
<organism evidence="2 3">
    <name type="scientific">Zoogloea oryzae</name>
    <dbReference type="NCBI Taxonomy" id="310767"/>
    <lineage>
        <taxon>Bacteria</taxon>
        <taxon>Pseudomonadati</taxon>
        <taxon>Pseudomonadota</taxon>
        <taxon>Betaproteobacteria</taxon>
        <taxon>Rhodocyclales</taxon>
        <taxon>Zoogloeaceae</taxon>
        <taxon>Zoogloea</taxon>
    </lineage>
</organism>
<protein>
    <recommendedName>
        <fullName evidence="1">Putative tail fiber protein gp53-like C-terminal domain-containing protein</fullName>
    </recommendedName>
</protein>
<dbReference type="InterPro" id="IPR054075">
    <property type="entry name" value="Gp53-like_C"/>
</dbReference>
<gene>
    <name evidence="2" type="ORF">GCM10007933_21640</name>
</gene>
<proteinExistence type="predicted"/>